<dbReference type="Gene3D" id="3.30.420.10">
    <property type="entry name" value="Ribonuclease H-like superfamily/Ribonuclease H"/>
    <property type="match status" value="1"/>
</dbReference>
<dbReference type="GO" id="GO:0004523">
    <property type="term" value="F:RNA-DNA hybrid ribonuclease activity"/>
    <property type="evidence" value="ECO:0007669"/>
    <property type="project" value="InterPro"/>
</dbReference>
<proteinExistence type="evidence at transcript level"/>
<feature type="domain" description="Reverse transcriptase" evidence="1">
    <location>
        <begin position="457"/>
        <end position="737"/>
    </location>
</feature>
<dbReference type="InterPro" id="IPR036691">
    <property type="entry name" value="Endo/exonu/phosph_ase_sf"/>
</dbReference>
<dbReference type="InterPro" id="IPR000477">
    <property type="entry name" value="RT_dom"/>
</dbReference>
<dbReference type="CDD" id="cd01650">
    <property type="entry name" value="RT_nLTR_like"/>
    <property type="match status" value="1"/>
</dbReference>
<dbReference type="Gene3D" id="3.60.10.10">
    <property type="entry name" value="Endonuclease/exonuclease/phosphatase"/>
    <property type="match status" value="1"/>
</dbReference>
<dbReference type="SUPFAM" id="SSF53098">
    <property type="entry name" value="Ribonuclease H-like"/>
    <property type="match status" value="1"/>
</dbReference>
<dbReference type="EMBL" id="GFAA01003703">
    <property type="protein sequence ID" value="JAT99731.1"/>
    <property type="molecule type" value="mRNA"/>
</dbReference>
<feature type="domain" description="RNase H type-1" evidence="2">
    <location>
        <begin position="918"/>
        <end position="1058"/>
    </location>
</feature>
<sequence>LDIWQWNCRGYRKKQGLIKQFIHTQLTPPDVIALQETGATPTLTGYTCYDSHMTGKTAILVSKAVIAINHDSIPDTDIEHVIVEIVPKKKRKGGSVFIVNVYSPPKQRKAKFFELFHGVHRLAKNNTLIILGDFNAMDKSWGYQKATIKGKTLAEVADNFNCNLLTDPATPTRIGNSVSIDTCPDLTFVRGLGQTQWENLLENLGSDHYILKTQVTSDRLRRQLGAAKITDWNAFREACDSNLTENGIQSLEEWGSMLRDTQDKYTKTINRTAETPEVDGRLLKLWDARRSLTRRWKKQKHNRKLKLKIAEITAKAEEYATQLEKQNWQQFSDSLSGTLSTTRTWRILRALLDPTKTKAENNKSIYRFIHQFEGTDSELLDRLRAKCFGSTNPPTYTGEYRGEDNANLDRPITREEVYAAMRNTTRNTAAGADKINNALIRNLSDALVAELTDFLNKHWEAETVPEEWKHAEVVMIPKPGKKLQIENLRPISLTSCLGKLYERVVTQRLQNYMEDNELIPHSMFGFRAKLSAQDVLLQLYEGVLRNVPRDGENVIMALDIKGAFDNVSHEAILTGLDNLNCGRRIHSFVKSFLSNRTATIGIGELRSEKFRTPNKGTPQGSVISPTLFNVAMIGLAKQLKEIDDIHHAIYADDITIWTNTGSLGEKEDRLQEAATCVENYVKARGLACSTEKSELLRVWRGKQNRTVPTSKELRLQVYLEGEPIPEKTLIRVLGMWIQSNQRCTHTLALLKASTLQVARMITRISHRRHGMREEDTLKLVRSLVVSRATYSLPYYNHIKSEIQQADAILRKAYKTALRLPHNTSTEKLLALGLHNTFEELREAQHVAQMRRLQQTPTGRVLLKKLGYTEQIREILRTETIPDEYRSTLRVAPIPRNMDPNLHKDRREARADRLQKTHASQNTTVYVDAATYAMTSGQGTNNAVATVVNSELHEITSASLQDCTIAEAEEAAVALAAAEGYRTGQSLTILTDSQAACRNYLCGRVGHRALRILRSVDCKTQQTHAKSHKPIKHKIIWVPGHTGLAGNQEADRIARGYTNYRASNVNDLEESLPVPQEYSAILNNYKGSRMRYPPPHKSLNKEEAVTWRQLQTGSYPNLNTLSKIHPTLYAHNCPWCHEKPTLYHITWACQK</sequence>
<dbReference type="InterPro" id="IPR002156">
    <property type="entry name" value="RNaseH_domain"/>
</dbReference>
<reference evidence="3" key="1">
    <citation type="submission" date="2016-09" db="EMBL/GenBank/DDBJ databases">
        <authorList>
            <person name="Capua I."/>
            <person name="De Benedictis P."/>
            <person name="Joannis T."/>
            <person name="Lombin L.H."/>
            <person name="Cattoli G."/>
        </authorList>
    </citation>
    <scope>NUCLEOTIDE SEQUENCE</scope>
</reference>
<organism evidence="3">
    <name type="scientific">Amblyomma sculptum</name>
    <name type="common">Tick</name>
    <dbReference type="NCBI Taxonomy" id="1581419"/>
    <lineage>
        <taxon>Eukaryota</taxon>
        <taxon>Metazoa</taxon>
        <taxon>Ecdysozoa</taxon>
        <taxon>Arthropoda</taxon>
        <taxon>Chelicerata</taxon>
        <taxon>Arachnida</taxon>
        <taxon>Acari</taxon>
        <taxon>Parasitiformes</taxon>
        <taxon>Ixodida</taxon>
        <taxon>Ixodoidea</taxon>
        <taxon>Ixodidae</taxon>
        <taxon>Amblyomminae</taxon>
        <taxon>Amblyomma</taxon>
    </lineage>
</organism>
<dbReference type="GO" id="GO:0003676">
    <property type="term" value="F:nucleic acid binding"/>
    <property type="evidence" value="ECO:0007669"/>
    <property type="project" value="InterPro"/>
</dbReference>
<feature type="non-terminal residue" evidence="3">
    <location>
        <position position="1150"/>
    </location>
</feature>
<dbReference type="Pfam" id="PF14529">
    <property type="entry name" value="Exo_endo_phos_2"/>
    <property type="match status" value="1"/>
</dbReference>
<dbReference type="InterPro" id="IPR012337">
    <property type="entry name" value="RNaseH-like_sf"/>
</dbReference>
<dbReference type="Pfam" id="PF00075">
    <property type="entry name" value="RNase_H"/>
    <property type="match status" value="1"/>
</dbReference>
<accession>A0A1E1XL73</accession>
<feature type="non-terminal residue" evidence="3">
    <location>
        <position position="1"/>
    </location>
</feature>
<dbReference type="PROSITE" id="PS50879">
    <property type="entry name" value="RNASE_H_1"/>
    <property type="match status" value="1"/>
</dbReference>
<dbReference type="AlphaFoldDB" id="A0A1E1XL73"/>
<dbReference type="SUPFAM" id="SSF56672">
    <property type="entry name" value="DNA/RNA polymerases"/>
    <property type="match status" value="1"/>
</dbReference>
<dbReference type="InterPro" id="IPR036397">
    <property type="entry name" value="RNaseH_sf"/>
</dbReference>
<dbReference type="GO" id="GO:0042575">
    <property type="term" value="C:DNA polymerase complex"/>
    <property type="evidence" value="ECO:0007669"/>
    <property type="project" value="UniProtKB-ARBA"/>
</dbReference>
<dbReference type="SUPFAM" id="SSF56219">
    <property type="entry name" value="DNase I-like"/>
    <property type="match status" value="1"/>
</dbReference>
<dbReference type="PANTHER" id="PTHR19446">
    <property type="entry name" value="REVERSE TRANSCRIPTASES"/>
    <property type="match status" value="1"/>
</dbReference>
<reference evidence="3" key="2">
    <citation type="journal article" date="2017" name="Front. Cell. Infect. Microbiol.">
        <title>Analysis of the Salivary Gland Transcriptome of Unfed and Partially Fed Amblyomma sculptum Ticks and Descriptive Proteome of the Saliva.</title>
        <authorList>
            <person name="Esteves E."/>
            <person name="Maruyama S.R."/>
            <person name="Kawahara R."/>
            <person name="Fujita A."/>
            <person name="Martins L.A."/>
            <person name="Righi A.A."/>
            <person name="Costa F.B."/>
            <person name="Palmisano G."/>
            <person name="Labruna M.B."/>
            <person name="Sa-Nunes A."/>
            <person name="Ribeiro J.M.C."/>
            <person name="Fogaca A.C."/>
        </authorList>
    </citation>
    <scope>NUCLEOTIDE SEQUENCE</scope>
</reference>
<name>A0A1E1XL73_AMBSC</name>
<evidence type="ECO:0000259" key="1">
    <source>
        <dbReference type="PROSITE" id="PS50878"/>
    </source>
</evidence>
<evidence type="ECO:0000313" key="3">
    <source>
        <dbReference type="EMBL" id="JAT99731.1"/>
    </source>
</evidence>
<evidence type="ECO:0000259" key="2">
    <source>
        <dbReference type="PROSITE" id="PS50879"/>
    </source>
</evidence>
<dbReference type="PROSITE" id="PS50878">
    <property type="entry name" value="RT_POL"/>
    <property type="match status" value="1"/>
</dbReference>
<dbReference type="InterPro" id="IPR005135">
    <property type="entry name" value="Endo/exonuclease/phosphatase"/>
</dbReference>
<dbReference type="GO" id="GO:0071897">
    <property type="term" value="P:DNA biosynthetic process"/>
    <property type="evidence" value="ECO:0007669"/>
    <property type="project" value="UniProtKB-ARBA"/>
</dbReference>
<protein>
    <submittedName>
        <fullName evidence="3">Putative tick transposon</fullName>
    </submittedName>
</protein>
<dbReference type="InterPro" id="IPR043502">
    <property type="entry name" value="DNA/RNA_pol_sf"/>
</dbReference>
<dbReference type="Pfam" id="PF00078">
    <property type="entry name" value="RVT_1"/>
    <property type="match status" value="1"/>
</dbReference>